<dbReference type="InterPro" id="IPR005238">
    <property type="entry name" value="ComB-like"/>
</dbReference>
<accession>A0A543JCP3</accession>
<dbReference type="AlphaFoldDB" id="A0A543JCP3"/>
<keyword evidence="3" id="KW-1185">Reference proteome</keyword>
<dbReference type="Gene3D" id="3.90.1560.10">
    <property type="entry name" value="ComB-like"/>
    <property type="match status" value="1"/>
</dbReference>
<comment type="caution">
    <text evidence="2">The sequence shown here is derived from an EMBL/GenBank/DDBJ whole genome shotgun (WGS) entry which is preliminary data.</text>
</comment>
<name>A0A543JCP3_9PSEU</name>
<dbReference type="InterPro" id="IPR036702">
    <property type="entry name" value="ComB-like_sf"/>
</dbReference>
<dbReference type="GO" id="GO:0050532">
    <property type="term" value="F:2-phosphosulfolactate phosphatase activity"/>
    <property type="evidence" value="ECO:0007669"/>
    <property type="project" value="InterPro"/>
</dbReference>
<organism evidence="2 3">
    <name type="scientific">Saccharothrix saharensis</name>
    <dbReference type="NCBI Taxonomy" id="571190"/>
    <lineage>
        <taxon>Bacteria</taxon>
        <taxon>Bacillati</taxon>
        <taxon>Actinomycetota</taxon>
        <taxon>Actinomycetes</taxon>
        <taxon>Pseudonocardiales</taxon>
        <taxon>Pseudonocardiaceae</taxon>
        <taxon>Saccharothrix</taxon>
    </lineage>
</organism>
<protein>
    <recommendedName>
        <fullName evidence="1">Probable 2-phosphosulfolactate phosphatase</fullName>
    </recommendedName>
</protein>
<gene>
    <name evidence="2" type="ORF">FHX81_2966</name>
</gene>
<sequence length="245" mass="24573">MFGQEGSRLRLEWGSEGVAALGEQCAVLVVVDVLSFSTAVDVVVARGGSVRPVHWADRASAARPADPSWTLRPSSLVSVPAGAELELASANGATLCSVAASTGAVVLAGCLRNARAVAAAARELAAGGPIGVVPAGERWGVTITADADAGPLRPAVEDLLGAGAVMSSLLGYGSASVEAAVAAEMYAWASVEDILHGCVSGRELIAEGHAGDVALASQVNVSTAVPRLTDGVLRDWSVADPVVAQ</sequence>
<dbReference type="Proteomes" id="UP000316628">
    <property type="component" value="Unassembled WGS sequence"/>
</dbReference>
<reference evidence="2 3" key="1">
    <citation type="submission" date="2019-06" db="EMBL/GenBank/DDBJ databases">
        <title>Sequencing the genomes of 1000 actinobacteria strains.</title>
        <authorList>
            <person name="Klenk H.-P."/>
        </authorList>
    </citation>
    <scope>NUCLEOTIDE SEQUENCE [LARGE SCALE GENOMIC DNA]</scope>
    <source>
        <strain evidence="2 3">DSM 45456</strain>
    </source>
</reference>
<evidence type="ECO:0000313" key="3">
    <source>
        <dbReference type="Proteomes" id="UP000316628"/>
    </source>
</evidence>
<dbReference type="EMBL" id="VFPP01000001">
    <property type="protein sequence ID" value="TQM80625.1"/>
    <property type="molecule type" value="Genomic_DNA"/>
</dbReference>
<proteinExistence type="predicted"/>
<evidence type="ECO:0000313" key="2">
    <source>
        <dbReference type="EMBL" id="TQM80625.1"/>
    </source>
</evidence>
<dbReference type="GO" id="GO:0000287">
    <property type="term" value="F:magnesium ion binding"/>
    <property type="evidence" value="ECO:0007669"/>
    <property type="project" value="InterPro"/>
</dbReference>
<dbReference type="Pfam" id="PF04029">
    <property type="entry name" value="2-ph_phosp"/>
    <property type="match status" value="1"/>
</dbReference>
<dbReference type="RefSeq" id="WP_246107815.1">
    <property type="nucleotide sequence ID" value="NZ_VFPP01000001.1"/>
</dbReference>
<dbReference type="SUPFAM" id="SSF142823">
    <property type="entry name" value="ComB-like"/>
    <property type="match status" value="1"/>
</dbReference>
<evidence type="ECO:0000256" key="1">
    <source>
        <dbReference type="ARBA" id="ARBA00021948"/>
    </source>
</evidence>